<accession>A0ABQ2EB44</accession>
<organism evidence="2 3">
    <name type="scientific">Luteimonas terricola</name>
    <dbReference type="NCBI Taxonomy" id="645597"/>
    <lineage>
        <taxon>Bacteria</taxon>
        <taxon>Pseudomonadati</taxon>
        <taxon>Pseudomonadota</taxon>
        <taxon>Gammaproteobacteria</taxon>
        <taxon>Lysobacterales</taxon>
        <taxon>Lysobacteraceae</taxon>
        <taxon>Luteimonas</taxon>
    </lineage>
</organism>
<keyword evidence="3" id="KW-1185">Reference proteome</keyword>
<evidence type="ECO:0000313" key="3">
    <source>
        <dbReference type="Proteomes" id="UP000599009"/>
    </source>
</evidence>
<proteinExistence type="predicted"/>
<gene>
    <name evidence="2" type="ORF">GCM10011394_10520</name>
</gene>
<evidence type="ECO:0000256" key="1">
    <source>
        <dbReference type="SAM" id="MobiDB-lite"/>
    </source>
</evidence>
<reference evidence="3" key="1">
    <citation type="journal article" date="2019" name="Int. J. Syst. Evol. Microbiol.">
        <title>The Global Catalogue of Microorganisms (GCM) 10K type strain sequencing project: providing services to taxonomists for standard genome sequencing and annotation.</title>
        <authorList>
            <consortium name="The Broad Institute Genomics Platform"/>
            <consortium name="The Broad Institute Genome Sequencing Center for Infectious Disease"/>
            <person name="Wu L."/>
            <person name="Ma J."/>
        </authorList>
    </citation>
    <scope>NUCLEOTIDE SEQUENCE [LARGE SCALE GENOMIC DNA]</scope>
    <source>
        <strain evidence="3">CGMCC 1.8985</strain>
    </source>
</reference>
<dbReference type="Proteomes" id="UP000599009">
    <property type="component" value="Unassembled WGS sequence"/>
</dbReference>
<evidence type="ECO:0000313" key="2">
    <source>
        <dbReference type="EMBL" id="GGK03338.1"/>
    </source>
</evidence>
<sequence length="105" mass="11397">MRLSEYGLGIEALQRALPNVAKRTLQRHLARLASDGKLAPAGRARVYWLRSRSTEAPSAIADGHPVGSAYGWNSTTCRPRPASSRPGNSLHGFATMPRFPDVRTG</sequence>
<comment type="caution">
    <text evidence="2">The sequence shown here is derived from an EMBL/GenBank/DDBJ whole genome shotgun (WGS) entry which is preliminary data.</text>
</comment>
<name>A0ABQ2EB44_9GAMM</name>
<dbReference type="EMBL" id="BMME01000001">
    <property type="protein sequence ID" value="GGK03338.1"/>
    <property type="molecule type" value="Genomic_DNA"/>
</dbReference>
<feature type="region of interest" description="Disordered" evidence="1">
    <location>
        <begin position="58"/>
        <end position="105"/>
    </location>
</feature>
<protein>
    <submittedName>
        <fullName evidence="2">Uncharacterized protein</fullName>
    </submittedName>
</protein>